<evidence type="ECO:0000313" key="6">
    <source>
        <dbReference type="EMBL" id="CAF0796347.1"/>
    </source>
</evidence>
<dbReference type="InterPro" id="IPR027370">
    <property type="entry name" value="Znf-RING_euk"/>
</dbReference>
<evidence type="ECO:0000259" key="5">
    <source>
        <dbReference type="PROSITE" id="PS50089"/>
    </source>
</evidence>
<name>A0A814IG31_9BILA</name>
<dbReference type="Gene3D" id="3.30.40.10">
    <property type="entry name" value="Zinc/RING finger domain, C3HC4 (zinc finger)"/>
    <property type="match status" value="1"/>
</dbReference>
<dbReference type="PANTHER" id="PTHR25462:SF296">
    <property type="entry name" value="MEIOTIC P26, ISOFORM F"/>
    <property type="match status" value="1"/>
</dbReference>
<dbReference type="AlphaFoldDB" id="A0A814IG31"/>
<comment type="caution">
    <text evidence="7">The sequence shown here is derived from an EMBL/GenBank/DDBJ whole genome shotgun (WGS) entry which is preliminary data.</text>
</comment>
<dbReference type="EMBL" id="CAJOBC010003669">
    <property type="protein sequence ID" value="CAF3795249.1"/>
    <property type="molecule type" value="Genomic_DNA"/>
</dbReference>
<evidence type="ECO:0000313" key="7">
    <source>
        <dbReference type="EMBL" id="CAF1023974.1"/>
    </source>
</evidence>
<organism evidence="7 10">
    <name type="scientific">Didymodactylos carnosus</name>
    <dbReference type="NCBI Taxonomy" id="1234261"/>
    <lineage>
        <taxon>Eukaryota</taxon>
        <taxon>Metazoa</taxon>
        <taxon>Spiralia</taxon>
        <taxon>Gnathifera</taxon>
        <taxon>Rotifera</taxon>
        <taxon>Eurotatoria</taxon>
        <taxon>Bdelloidea</taxon>
        <taxon>Philodinida</taxon>
        <taxon>Philodinidae</taxon>
        <taxon>Didymodactylos</taxon>
    </lineage>
</organism>
<dbReference type="InterPro" id="IPR013083">
    <property type="entry name" value="Znf_RING/FYVE/PHD"/>
</dbReference>
<dbReference type="PROSITE" id="PS00518">
    <property type="entry name" value="ZF_RING_1"/>
    <property type="match status" value="1"/>
</dbReference>
<gene>
    <name evidence="7" type="ORF">GPM918_LOCUS14930</name>
    <name evidence="6" type="ORF">OVA965_LOCUS4405</name>
    <name evidence="9" type="ORF">SRO942_LOCUS14930</name>
    <name evidence="8" type="ORF">TMI583_LOCUS4403</name>
</gene>
<evidence type="ECO:0000313" key="10">
    <source>
        <dbReference type="Proteomes" id="UP000663829"/>
    </source>
</evidence>
<dbReference type="SUPFAM" id="SSF57850">
    <property type="entry name" value="RING/U-box"/>
    <property type="match status" value="1"/>
</dbReference>
<dbReference type="InterPro" id="IPR017907">
    <property type="entry name" value="Znf_RING_CS"/>
</dbReference>
<feature type="domain" description="RING-type" evidence="5">
    <location>
        <begin position="390"/>
        <end position="419"/>
    </location>
</feature>
<reference evidence="7" key="1">
    <citation type="submission" date="2021-02" db="EMBL/GenBank/DDBJ databases">
        <authorList>
            <person name="Nowell W R."/>
        </authorList>
    </citation>
    <scope>NUCLEOTIDE SEQUENCE</scope>
</reference>
<evidence type="ECO:0000256" key="4">
    <source>
        <dbReference type="PROSITE-ProRule" id="PRU00175"/>
    </source>
</evidence>
<keyword evidence="10" id="KW-1185">Reference proteome</keyword>
<dbReference type="Pfam" id="PF13445">
    <property type="entry name" value="zf-RING_UBOX"/>
    <property type="match status" value="1"/>
</dbReference>
<dbReference type="Proteomes" id="UP000682733">
    <property type="component" value="Unassembled WGS sequence"/>
</dbReference>
<evidence type="ECO:0000256" key="3">
    <source>
        <dbReference type="ARBA" id="ARBA00022833"/>
    </source>
</evidence>
<dbReference type="Proteomes" id="UP000677228">
    <property type="component" value="Unassembled WGS sequence"/>
</dbReference>
<dbReference type="InterPro" id="IPR001841">
    <property type="entry name" value="Znf_RING"/>
</dbReference>
<accession>A0A814IG31</accession>
<dbReference type="GO" id="GO:0008270">
    <property type="term" value="F:zinc ion binding"/>
    <property type="evidence" value="ECO:0007669"/>
    <property type="project" value="UniProtKB-KW"/>
</dbReference>
<dbReference type="EMBL" id="CAJNOQ010003669">
    <property type="protein sequence ID" value="CAF1023974.1"/>
    <property type="molecule type" value="Genomic_DNA"/>
</dbReference>
<sequence>MQDYFYDDYTSPFTECIVRVRGILKRITNISRATSVHNVIEALLFNTYEDDVEPSDCSLYMERDSCLFPLRHDDYIQDLYARYWNRSSEILFTLAFKRIASPSRLKQRYAQRKKLTQNNPISSTFENNHILHVSEQLRTQESFIRQQQQIISELQKMVLSDRTNSDNYYHLSSEIQNSSKENYAENRSMRDHARKSRYDLTCQIASDETPSAKQSYFTNENNQLTKSRCHSHSRSKVQFNEKKITKKSKIEELLNDSNFLKKSKVEQPSQLKSILKKSVDNHGSDGDDEMGKRLMNNCDWRPQIGTAMIRRTPKSLRRSVSIEQNMLNCEQNHVLKMLKEKSEGSKRLRKLIYETDSDNSDTGSDIRQLEKRKNLIKRIPKHDRFQNPRVLPCQHTFCKRCLEGMFDPHQRTISCPTCRRPLNLQLGIESLPTNVILNNLMDVQPVKAKCK</sequence>
<protein>
    <recommendedName>
        <fullName evidence="5">RING-type domain-containing protein</fullName>
    </recommendedName>
</protein>
<dbReference type="EMBL" id="CAJNOK010001155">
    <property type="protein sequence ID" value="CAF0796347.1"/>
    <property type="molecule type" value="Genomic_DNA"/>
</dbReference>
<keyword evidence="3" id="KW-0862">Zinc</keyword>
<dbReference type="PANTHER" id="PTHR25462">
    <property type="entry name" value="BONUS, ISOFORM C-RELATED"/>
    <property type="match status" value="1"/>
</dbReference>
<dbReference type="OrthoDB" id="9995314at2759"/>
<evidence type="ECO:0000313" key="9">
    <source>
        <dbReference type="EMBL" id="CAF3795249.1"/>
    </source>
</evidence>
<keyword evidence="1" id="KW-0479">Metal-binding</keyword>
<evidence type="ECO:0000313" key="8">
    <source>
        <dbReference type="EMBL" id="CAF3579401.1"/>
    </source>
</evidence>
<dbReference type="InterPro" id="IPR047153">
    <property type="entry name" value="TRIM45/56/19-like"/>
</dbReference>
<dbReference type="PROSITE" id="PS50089">
    <property type="entry name" value="ZF_RING_2"/>
    <property type="match status" value="1"/>
</dbReference>
<dbReference type="Proteomes" id="UP000681722">
    <property type="component" value="Unassembled WGS sequence"/>
</dbReference>
<evidence type="ECO:0000256" key="1">
    <source>
        <dbReference type="ARBA" id="ARBA00022723"/>
    </source>
</evidence>
<dbReference type="Proteomes" id="UP000663829">
    <property type="component" value="Unassembled WGS sequence"/>
</dbReference>
<proteinExistence type="predicted"/>
<evidence type="ECO:0000256" key="2">
    <source>
        <dbReference type="ARBA" id="ARBA00022771"/>
    </source>
</evidence>
<keyword evidence="2 4" id="KW-0863">Zinc-finger</keyword>
<dbReference type="EMBL" id="CAJOBA010001155">
    <property type="protein sequence ID" value="CAF3579401.1"/>
    <property type="molecule type" value="Genomic_DNA"/>
</dbReference>